<feature type="transmembrane region" description="Helical" evidence="5">
    <location>
        <begin position="326"/>
        <end position="353"/>
    </location>
</feature>
<dbReference type="PANTHER" id="PTHR11814">
    <property type="entry name" value="SULFATE TRANSPORTER"/>
    <property type="match status" value="1"/>
</dbReference>
<keyword evidence="8" id="KW-1185">Reference proteome</keyword>
<protein>
    <recommendedName>
        <fullName evidence="6">STAS domain-containing protein</fullName>
    </recommendedName>
</protein>
<reference evidence="7" key="1">
    <citation type="submission" date="2020-11" db="EMBL/GenBank/DDBJ databases">
        <authorList>
            <person name="Tran Van P."/>
        </authorList>
    </citation>
    <scope>NUCLEOTIDE SEQUENCE</scope>
</reference>
<dbReference type="Pfam" id="PF01740">
    <property type="entry name" value="STAS"/>
    <property type="match status" value="1"/>
</dbReference>
<feature type="transmembrane region" description="Helical" evidence="5">
    <location>
        <begin position="113"/>
        <end position="136"/>
    </location>
</feature>
<dbReference type="AlphaFoldDB" id="A0A7R9GC47"/>
<keyword evidence="2 5" id="KW-0812">Transmembrane</keyword>
<dbReference type="EMBL" id="OA882826">
    <property type="protein sequence ID" value="CAD7277071.1"/>
    <property type="molecule type" value="Genomic_DNA"/>
</dbReference>
<evidence type="ECO:0000256" key="3">
    <source>
        <dbReference type="ARBA" id="ARBA00022989"/>
    </source>
</evidence>
<dbReference type="Gene3D" id="3.30.750.24">
    <property type="entry name" value="STAS domain"/>
    <property type="match status" value="1"/>
</dbReference>
<comment type="subcellular location">
    <subcellularLocation>
        <location evidence="1">Membrane</location>
        <topology evidence="1">Multi-pass membrane protein</topology>
    </subcellularLocation>
</comment>
<feature type="transmembrane region" description="Helical" evidence="5">
    <location>
        <begin position="290"/>
        <end position="306"/>
    </location>
</feature>
<evidence type="ECO:0000256" key="5">
    <source>
        <dbReference type="SAM" id="Phobius"/>
    </source>
</evidence>
<dbReference type="InterPro" id="IPR011547">
    <property type="entry name" value="SLC26A/SulP_dom"/>
</dbReference>
<gene>
    <name evidence="7" type="ORF">NMOB1V02_LOCUS4813</name>
</gene>
<dbReference type="InterPro" id="IPR001902">
    <property type="entry name" value="SLC26A/SulP_fam"/>
</dbReference>
<dbReference type="OrthoDB" id="6379988at2759"/>
<sequence length="520" mass="55665">MPSNGIMTIAEPASESVCVELISNPVTSGFASAAAVIIACSQLKSLLGLKDIHGERLIEILQGVAEKLHATNFYDLGMGITAILLLTALKSAKDVNLGRCIKDAKVLKITEKIVWVVSTARNVLIVVLCGLVAVHVNNARGEKLFTLTSTVKSGIPNPAFPPFSIEDSFQNDSLTGETNFVKGQSYFEILSDAGSAIVIIPLLGILELIAICKTFAKGKPVDANQEMIALGMCQIAGAFFQSMPITGSFSRCAVNGASGVKTPLGGLYTGVIVLLALGFLTPYFEFIPRAALAAIIVCAVIYMIEIEEAIHVWRTKKIDLVPMLSTFFACLVIGIEIGILIGVAVNASMIILFSALPKVSVTKSTLQDETAVIFLTPDRAIHFLAVEKVRNLFSKTIFKNKDAVVVLDFQHVIDLDFTAAKGFVSLSQGMKERKQNLVFVNVNCDVEKTLHGLQANMEIYQSAADWISQTAFTTAKVAATLAVGENGGITLEDLEAKLCQGSNGNNAIAIPMDAEKHNQV</sequence>
<evidence type="ECO:0000313" key="8">
    <source>
        <dbReference type="Proteomes" id="UP000678499"/>
    </source>
</evidence>
<evidence type="ECO:0000256" key="2">
    <source>
        <dbReference type="ARBA" id="ARBA00022692"/>
    </source>
</evidence>
<dbReference type="SUPFAM" id="SSF52091">
    <property type="entry name" value="SpoIIaa-like"/>
    <property type="match status" value="1"/>
</dbReference>
<keyword evidence="3 5" id="KW-1133">Transmembrane helix</keyword>
<dbReference type="GO" id="GO:0055085">
    <property type="term" value="P:transmembrane transport"/>
    <property type="evidence" value="ECO:0007669"/>
    <property type="project" value="InterPro"/>
</dbReference>
<dbReference type="EMBL" id="CAJPEX010000789">
    <property type="protein sequence ID" value="CAG0917223.1"/>
    <property type="molecule type" value="Genomic_DNA"/>
</dbReference>
<organism evidence="7">
    <name type="scientific">Notodromas monacha</name>
    <dbReference type="NCBI Taxonomy" id="399045"/>
    <lineage>
        <taxon>Eukaryota</taxon>
        <taxon>Metazoa</taxon>
        <taxon>Ecdysozoa</taxon>
        <taxon>Arthropoda</taxon>
        <taxon>Crustacea</taxon>
        <taxon>Oligostraca</taxon>
        <taxon>Ostracoda</taxon>
        <taxon>Podocopa</taxon>
        <taxon>Podocopida</taxon>
        <taxon>Cypridocopina</taxon>
        <taxon>Cypridoidea</taxon>
        <taxon>Cyprididae</taxon>
        <taxon>Notodromas</taxon>
    </lineage>
</organism>
<keyword evidence="4 5" id="KW-0472">Membrane</keyword>
<dbReference type="InterPro" id="IPR002645">
    <property type="entry name" value="STAS_dom"/>
</dbReference>
<feature type="transmembrane region" description="Helical" evidence="5">
    <location>
        <begin position="265"/>
        <end position="283"/>
    </location>
</feature>
<proteinExistence type="predicted"/>
<evidence type="ECO:0000313" key="7">
    <source>
        <dbReference type="EMBL" id="CAD7277071.1"/>
    </source>
</evidence>
<dbReference type="Pfam" id="PF00916">
    <property type="entry name" value="Sulfate_transp"/>
    <property type="match status" value="1"/>
</dbReference>
<feature type="transmembrane region" description="Helical" evidence="5">
    <location>
        <begin position="227"/>
        <end position="245"/>
    </location>
</feature>
<name>A0A7R9GC47_9CRUS</name>
<feature type="domain" description="STAS" evidence="6">
    <location>
        <begin position="362"/>
        <end position="450"/>
    </location>
</feature>
<dbReference type="GO" id="GO:0016020">
    <property type="term" value="C:membrane"/>
    <property type="evidence" value="ECO:0007669"/>
    <property type="project" value="UniProtKB-SubCell"/>
</dbReference>
<accession>A0A7R9GC47</accession>
<evidence type="ECO:0000259" key="6">
    <source>
        <dbReference type="PROSITE" id="PS50801"/>
    </source>
</evidence>
<dbReference type="InterPro" id="IPR036513">
    <property type="entry name" value="STAS_dom_sf"/>
</dbReference>
<feature type="transmembrane region" description="Helical" evidence="5">
    <location>
        <begin position="193"/>
        <end position="215"/>
    </location>
</feature>
<dbReference type="PROSITE" id="PS50801">
    <property type="entry name" value="STAS"/>
    <property type="match status" value="1"/>
</dbReference>
<dbReference type="Proteomes" id="UP000678499">
    <property type="component" value="Unassembled WGS sequence"/>
</dbReference>
<dbReference type="CDD" id="cd07042">
    <property type="entry name" value="STAS_SulP_like_sulfate_transporter"/>
    <property type="match status" value="1"/>
</dbReference>
<evidence type="ECO:0000256" key="4">
    <source>
        <dbReference type="ARBA" id="ARBA00023136"/>
    </source>
</evidence>
<evidence type="ECO:0000256" key="1">
    <source>
        <dbReference type="ARBA" id="ARBA00004141"/>
    </source>
</evidence>